<proteinExistence type="predicted"/>
<dbReference type="EMBL" id="NIXT01000013">
    <property type="protein sequence ID" value="OXE34758.1"/>
    <property type="molecule type" value="Genomic_DNA"/>
</dbReference>
<protein>
    <submittedName>
        <fullName evidence="1">Uncharacterized protein</fullName>
    </submittedName>
</protein>
<organism evidence="1 2">
    <name type="scientific">Vibrio parahaemolyticus</name>
    <dbReference type="NCBI Taxonomy" id="670"/>
    <lineage>
        <taxon>Bacteria</taxon>
        <taxon>Pseudomonadati</taxon>
        <taxon>Pseudomonadota</taxon>
        <taxon>Gammaproteobacteria</taxon>
        <taxon>Vibrionales</taxon>
        <taxon>Vibrionaceae</taxon>
        <taxon>Vibrio</taxon>
    </lineage>
</organism>
<evidence type="ECO:0000313" key="1">
    <source>
        <dbReference type="EMBL" id="OXE34758.1"/>
    </source>
</evidence>
<evidence type="ECO:0000313" key="2">
    <source>
        <dbReference type="Proteomes" id="UP000214596"/>
    </source>
</evidence>
<gene>
    <name evidence="1" type="ORF">CA163_00710</name>
</gene>
<dbReference type="Proteomes" id="UP000214596">
    <property type="component" value="Unassembled WGS sequence"/>
</dbReference>
<name>A0A227JIH6_VIBPH</name>
<feature type="non-terminal residue" evidence="1">
    <location>
        <position position="79"/>
    </location>
</feature>
<comment type="caution">
    <text evidence="1">The sequence shown here is derived from an EMBL/GenBank/DDBJ whole genome shotgun (WGS) entry which is preliminary data.</text>
</comment>
<accession>A0A227JIH6</accession>
<dbReference type="AlphaFoldDB" id="A0A227JIH6"/>
<sequence length="79" mass="8657">MLTALVAGNSMATTPPSPIWHPITLSDGSNSEAILRGTADFHWFEDKQGNALIQEDGVWFFAQIQRNSDIPELLSTGIE</sequence>
<reference evidence="1 2" key="1">
    <citation type="journal article" date="2017" name="Appl. Environ. Microbiol.">
        <title>Parallel evolution of two clades of a major Atlantic endemic Vibrio parahaemolyticus pathogen lineage by independent acquisition of related pathogenicity islands.</title>
        <authorList>
            <person name="Xu F."/>
            <person name="Gonzalez-Escalona N."/>
            <person name="Drees K.P."/>
            <person name="Sebra R.P."/>
            <person name="Cooper V.S."/>
            <person name="Jones S.H."/>
            <person name="Whistler C.A."/>
        </authorList>
    </citation>
    <scope>NUCLEOTIDE SEQUENCE [LARGE SCALE GENOMIC DNA]</scope>
    <source>
        <strain evidence="1 2">MAVP-3</strain>
    </source>
</reference>